<feature type="domain" description="CAAX prenyl protease 2/Lysostaphin resistance protein A-like" evidence="2">
    <location>
        <begin position="137"/>
        <end position="223"/>
    </location>
</feature>
<dbReference type="Pfam" id="PF02517">
    <property type="entry name" value="Rce1-like"/>
    <property type="match status" value="1"/>
</dbReference>
<accession>A0ABS9BM57</accession>
<evidence type="ECO:0000259" key="2">
    <source>
        <dbReference type="Pfam" id="PF02517"/>
    </source>
</evidence>
<comment type="caution">
    <text evidence="3">The sequence shown here is derived from an EMBL/GenBank/DDBJ whole genome shotgun (WGS) entry which is preliminary data.</text>
</comment>
<feature type="transmembrane region" description="Helical" evidence="1">
    <location>
        <begin position="217"/>
        <end position="235"/>
    </location>
</feature>
<sequence>MPPTITANASAKIPATQVLLVLFGFPIISTLLSLLLLKKEAFTAAGFDFILFFWILVTVWYLVQILLISRILKKASLNWEFVNYSLNNKQTLFFIAGYLVVGFGIVAFIEISLANMQVDPVRLASISSLIPKTTTARIVFVIMGLTAGISEEIVYRGFAIRALESHRVNKWLAIALAAIPFIFQHGLKSIDQFWWFLVWGLVFGIILLLTKRLYITIIIHWMIILSALFGIFQAIG</sequence>
<proteinExistence type="predicted"/>
<evidence type="ECO:0000256" key="1">
    <source>
        <dbReference type="SAM" id="Phobius"/>
    </source>
</evidence>
<protein>
    <submittedName>
        <fullName evidence="3">CPBP family intramembrane metalloprotease</fullName>
    </submittedName>
</protein>
<reference evidence="3 4" key="1">
    <citation type="submission" date="2022-01" db="EMBL/GenBank/DDBJ databases">
        <title>Flavihumibacter sp. nov., isolated from sediment of a river.</title>
        <authorList>
            <person name="Liu H."/>
        </authorList>
    </citation>
    <scope>NUCLEOTIDE SEQUENCE [LARGE SCALE GENOMIC DNA]</scope>
    <source>
        <strain evidence="3 4">RY-1</strain>
    </source>
</reference>
<organism evidence="3 4">
    <name type="scientific">Flavihumibacter fluminis</name>
    <dbReference type="NCBI Taxonomy" id="2909236"/>
    <lineage>
        <taxon>Bacteria</taxon>
        <taxon>Pseudomonadati</taxon>
        <taxon>Bacteroidota</taxon>
        <taxon>Chitinophagia</taxon>
        <taxon>Chitinophagales</taxon>
        <taxon>Chitinophagaceae</taxon>
        <taxon>Flavihumibacter</taxon>
    </lineage>
</organism>
<feature type="transmembrane region" description="Helical" evidence="1">
    <location>
        <begin position="18"/>
        <end position="37"/>
    </location>
</feature>
<feature type="transmembrane region" description="Helical" evidence="1">
    <location>
        <begin position="193"/>
        <end position="210"/>
    </location>
</feature>
<keyword evidence="3" id="KW-0645">Protease</keyword>
<evidence type="ECO:0000313" key="3">
    <source>
        <dbReference type="EMBL" id="MCF1716193.1"/>
    </source>
</evidence>
<keyword evidence="4" id="KW-1185">Reference proteome</keyword>
<dbReference type="RefSeq" id="WP_234867174.1">
    <property type="nucleotide sequence ID" value="NZ_JAKEVY010000004.1"/>
</dbReference>
<keyword evidence="3" id="KW-0378">Hydrolase</keyword>
<keyword evidence="1" id="KW-0812">Transmembrane</keyword>
<dbReference type="EMBL" id="JAKEVY010000004">
    <property type="protein sequence ID" value="MCF1716193.1"/>
    <property type="molecule type" value="Genomic_DNA"/>
</dbReference>
<dbReference type="Proteomes" id="UP001200145">
    <property type="component" value="Unassembled WGS sequence"/>
</dbReference>
<gene>
    <name evidence="3" type="ORF">L0U88_16245</name>
</gene>
<dbReference type="GO" id="GO:0008237">
    <property type="term" value="F:metallopeptidase activity"/>
    <property type="evidence" value="ECO:0007669"/>
    <property type="project" value="UniProtKB-KW"/>
</dbReference>
<name>A0ABS9BM57_9BACT</name>
<feature type="transmembrane region" description="Helical" evidence="1">
    <location>
        <begin position="49"/>
        <end position="72"/>
    </location>
</feature>
<feature type="transmembrane region" description="Helical" evidence="1">
    <location>
        <begin position="92"/>
        <end position="113"/>
    </location>
</feature>
<keyword evidence="1" id="KW-0472">Membrane</keyword>
<keyword evidence="3" id="KW-0482">Metalloprotease</keyword>
<evidence type="ECO:0000313" key="4">
    <source>
        <dbReference type="Proteomes" id="UP001200145"/>
    </source>
</evidence>
<keyword evidence="1" id="KW-1133">Transmembrane helix</keyword>
<dbReference type="InterPro" id="IPR003675">
    <property type="entry name" value="Rce1/LyrA-like_dom"/>
</dbReference>